<proteinExistence type="predicted"/>
<feature type="non-terminal residue" evidence="1">
    <location>
        <position position="76"/>
    </location>
</feature>
<accession>A0ABN7X9L7</accession>
<organism evidence="1 2">
    <name type="scientific">Gigaspora margarita</name>
    <dbReference type="NCBI Taxonomy" id="4874"/>
    <lineage>
        <taxon>Eukaryota</taxon>
        <taxon>Fungi</taxon>
        <taxon>Fungi incertae sedis</taxon>
        <taxon>Mucoromycota</taxon>
        <taxon>Glomeromycotina</taxon>
        <taxon>Glomeromycetes</taxon>
        <taxon>Diversisporales</taxon>
        <taxon>Gigasporaceae</taxon>
        <taxon>Gigaspora</taxon>
    </lineage>
</organism>
<name>A0ABN7X9L7_GIGMA</name>
<feature type="non-terminal residue" evidence="1">
    <location>
        <position position="1"/>
    </location>
</feature>
<protein>
    <submittedName>
        <fullName evidence="1">487_t:CDS:1</fullName>
    </submittedName>
</protein>
<evidence type="ECO:0000313" key="2">
    <source>
        <dbReference type="Proteomes" id="UP000789901"/>
    </source>
</evidence>
<reference evidence="1 2" key="1">
    <citation type="submission" date="2021-06" db="EMBL/GenBank/DDBJ databases">
        <authorList>
            <person name="Kallberg Y."/>
            <person name="Tangrot J."/>
            <person name="Rosling A."/>
        </authorList>
    </citation>
    <scope>NUCLEOTIDE SEQUENCE [LARGE SCALE GENOMIC DNA]</scope>
    <source>
        <strain evidence="1 2">120-4 pot B 10/14</strain>
    </source>
</reference>
<gene>
    <name evidence="1" type="ORF">GMARGA_LOCUS40398</name>
</gene>
<comment type="caution">
    <text evidence="1">The sequence shown here is derived from an EMBL/GenBank/DDBJ whole genome shotgun (WGS) entry which is preliminary data.</text>
</comment>
<keyword evidence="2" id="KW-1185">Reference proteome</keyword>
<dbReference type="EMBL" id="CAJVQB010102791">
    <property type="protein sequence ID" value="CAG8850783.1"/>
    <property type="molecule type" value="Genomic_DNA"/>
</dbReference>
<evidence type="ECO:0000313" key="1">
    <source>
        <dbReference type="EMBL" id="CAG8850783.1"/>
    </source>
</evidence>
<dbReference type="Proteomes" id="UP000789901">
    <property type="component" value="Unassembled WGS sequence"/>
</dbReference>
<sequence length="76" mass="8437">VTKDAVKDPLELPLESPLVPYIVVVDIFHSSDFEAREMLLELGHVLLKSPFVQDSVIFEIGACTIRVADGVVRIFV</sequence>